<feature type="transmembrane region" description="Helical" evidence="1">
    <location>
        <begin position="67"/>
        <end position="85"/>
    </location>
</feature>
<name>A0ABW6SH59_9ACTN</name>
<evidence type="ECO:0000313" key="2">
    <source>
        <dbReference type="EMBL" id="MFF3664310.1"/>
    </source>
</evidence>
<dbReference type="EMBL" id="JBIASD010000001">
    <property type="protein sequence ID" value="MFF3664310.1"/>
    <property type="molecule type" value="Genomic_DNA"/>
</dbReference>
<keyword evidence="1" id="KW-0812">Transmembrane</keyword>
<keyword evidence="3" id="KW-1185">Reference proteome</keyword>
<dbReference type="Proteomes" id="UP001602013">
    <property type="component" value="Unassembled WGS sequence"/>
</dbReference>
<organism evidence="2 3">
    <name type="scientific">Microtetraspora malaysiensis</name>
    <dbReference type="NCBI Taxonomy" id="161358"/>
    <lineage>
        <taxon>Bacteria</taxon>
        <taxon>Bacillati</taxon>
        <taxon>Actinomycetota</taxon>
        <taxon>Actinomycetes</taxon>
        <taxon>Streptosporangiales</taxon>
        <taxon>Streptosporangiaceae</taxon>
        <taxon>Microtetraspora</taxon>
    </lineage>
</organism>
<accession>A0ABW6SH59</accession>
<feature type="transmembrane region" description="Helical" evidence="1">
    <location>
        <begin position="29"/>
        <end position="46"/>
    </location>
</feature>
<dbReference type="RefSeq" id="WP_387408428.1">
    <property type="nucleotide sequence ID" value="NZ_JBIASD010000001.1"/>
</dbReference>
<sequence>MAGHDQALELHLQFRTVTREKGRDDPDDFSGIGFGGLALMLTVMVLSHPWQSLKELLRVVRRLGRRGALRLAMVPAALVAAIVLWRQRDRRPTFEDYLHGRDEE</sequence>
<comment type="caution">
    <text evidence="2">The sequence shown here is derived from an EMBL/GenBank/DDBJ whole genome shotgun (WGS) entry which is preliminary data.</text>
</comment>
<evidence type="ECO:0000313" key="3">
    <source>
        <dbReference type="Proteomes" id="UP001602013"/>
    </source>
</evidence>
<protein>
    <submittedName>
        <fullName evidence="2">Uncharacterized protein</fullName>
    </submittedName>
</protein>
<keyword evidence="1" id="KW-1133">Transmembrane helix</keyword>
<reference evidence="2 3" key="1">
    <citation type="submission" date="2024-10" db="EMBL/GenBank/DDBJ databases">
        <title>The Natural Products Discovery Center: Release of the First 8490 Sequenced Strains for Exploring Actinobacteria Biosynthetic Diversity.</title>
        <authorList>
            <person name="Kalkreuter E."/>
            <person name="Kautsar S.A."/>
            <person name="Yang D."/>
            <person name="Bader C.D."/>
            <person name="Teijaro C.N."/>
            <person name="Fluegel L."/>
            <person name="Davis C.M."/>
            <person name="Simpson J.R."/>
            <person name="Lauterbach L."/>
            <person name="Steele A.D."/>
            <person name="Gui C."/>
            <person name="Meng S."/>
            <person name="Li G."/>
            <person name="Viehrig K."/>
            <person name="Ye F."/>
            <person name="Su P."/>
            <person name="Kiefer A.F."/>
            <person name="Nichols A."/>
            <person name="Cepeda A.J."/>
            <person name="Yan W."/>
            <person name="Fan B."/>
            <person name="Jiang Y."/>
            <person name="Adhikari A."/>
            <person name="Zheng C.-J."/>
            <person name="Schuster L."/>
            <person name="Cowan T.M."/>
            <person name="Smanski M.J."/>
            <person name="Chevrette M.G."/>
            <person name="De Carvalho L.P.S."/>
            <person name="Shen B."/>
        </authorList>
    </citation>
    <scope>NUCLEOTIDE SEQUENCE [LARGE SCALE GENOMIC DNA]</scope>
    <source>
        <strain evidence="2 3">NPDC002173</strain>
    </source>
</reference>
<gene>
    <name evidence="2" type="ORF">ACFYXI_01860</name>
</gene>
<proteinExistence type="predicted"/>
<evidence type="ECO:0000256" key="1">
    <source>
        <dbReference type="SAM" id="Phobius"/>
    </source>
</evidence>
<keyword evidence="1" id="KW-0472">Membrane</keyword>